<gene>
    <name evidence="3" type="ORF">ENN70_06865</name>
</gene>
<dbReference type="EMBL" id="DSCQ01000083">
    <property type="protein sequence ID" value="HET21768.1"/>
    <property type="molecule type" value="Genomic_DNA"/>
</dbReference>
<protein>
    <recommendedName>
        <fullName evidence="2">Transglutaminase-like domain-containing protein</fullName>
    </recommendedName>
</protein>
<evidence type="ECO:0000313" key="3">
    <source>
        <dbReference type="EMBL" id="HET21768.1"/>
    </source>
</evidence>
<accession>A0A7C2SL58</accession>
<dbReference type="Pfam" id="PF04473">
    <property type="entry name" value="DUF553"/>
    <property type="match status" value="1"/>
</dbReference>
<dbReference type="Gene3D" id="3.10.620.30">
    <property type="match status" value="1"/>
</dbReference>
<dbReference type="InterPro" id="IPR038765">
    <property type="entry name" value="Papain-like_cys_pep_sf"/>
</dbReference>
<comment type="similarity">
    <text evidence="1">Belongs to the UPF0252 family.</text>
</comment>
<dbReference type="AlphaFoldDB" id="A0A7C2SL58"/>
<organism evidence="3">
    <name type="scientific">Archaeoglobus fulgidus</name>
    <dbReference type="NCBI Taxonomy" id="2234"/>
    <lineage>
        <taxon>Archaea</taxon>
        <taxon>Methanobacteriati</taxon>
        <taxon>Methanobacteriota</taxon>
        <taxon>Archaeoglobi</taxon>
        <taxon>Archaeoglobales</taxon>
        <taxon>Archaeoglobaceae</taxon>
        <taxon>Archaeoglobus</taxon>
    </lineage>
</organism>
<dbReference type="InterPro" id="IPR007562">
    <property type="entry name" value="Transglutaminase-like_domain"/>
</dbReference>
<feature type="domain" description="Transglutaminase-like" evidence="2">
    <location>
        <begin position="51"/>
        <end position="198"/>
    </location>
</feature>
<dbReference type="SUPFAM" id="SSF54001">
    <property type="entry name" value="Cysteine proteinases"/>
    <property type="match status" value="1"/>
</dbReference>
<sequence length="312" mass="36385">MRWLLIFTASLLVLCTSLPVEKLSEEEYCSKVWRYDYKCALNYILNDTEIQKVSSVAEKLKGEDCRDTAWKILEWEDENLKYDFEKANLPPPQIVVRGREVEVYDFGRYIQTPYETIVKRKGICTDYAFLTLALLRYNGCEGYLVNVTFEKDDVGHVAAAIMVNGTYFILDQHLPPFDAEGYFVKWMKDGKKIERVEIVNENSTLLELAEGYKATKRDAESLESRLCLYFESMGIKRDPKLSGDILPGNYREGYILKLNLEMAEYYHPEFEKQYSEHIFKILKGKIEGRYRAFNIDVSVKNASFEVTLYLAR</sequence>
<evidence type="ECO:0000259" key="2">
    <source>
        <dbReference type="Pfam" id="PF04473"/>
    </source>
</evidence>
<reference evidence="3" key="1">
    <citation type="journal article" date="2020" name="mSystems">
        <title>Genome- and Community-Level Interaction Insights into Carbon Utilization and Element Cycling Functions of Hydrothermarchaeota in Hydrothermal Sediment.</title>
        <authorList>
            <person name="Zhou Z."/>
            <person name="Liu Y."/>
            <person name="Xu W."/>
            <person name="Pan J."/>
            <person name="Luo Z.H."/>
            <person name="Li M."/>
        </authorList>
    </citation>
    <scope>NUCLEOTIDE SEQUENCE [LARGE SCALE GENOMIC DNA]</scope>
    <source>
        <strain evidence="3">SpSt-12</strain>
    </source>
</reference>
<name>A0A7C2SL58_ARCFL</name>
<comment type="caution">
    <text evidence="3">The sequence shown here is derived from an EMBL/GenBank/DDBJ whole genome shotgun (WGS) entry which is preliminary data.</text>
</comment>
<proteinExistence type="inferred from homology"/>
<evidence type="ECO:0000256" key="1">
    <source>
        <dbReference type="ARBA" id="ARBA00007458"/>
    </source>
</evidence>